<evidence type="ECO:0000313" key="6">
    <source>
        <dbReference type="Proteomes" id="UP000509241"/>
    </source>
</evidence>
<dbReference type="PANTHER" id="PTHR42788:SF13">
    <property type="entry name" value="ALIPHATIC SULFONATES IMPORT ATP-BINDING PROTEIN SSUB"/>
    <property type="match status" value="1"/>
</dbReference>
<evidence type="ECO:0000256" key="2">
    <source>
        <dbReference type="ARBA" id="ARBA00022741"/>
    </source>
</evidence>
<sequence length="269" mass="30226">MSLTEESTQQSAAILYDNVKKRYDTESESILAIEDISLSVDQGEFISVVGPSGCGKSTLLHLAAGIFDPTDGRVEINGVDVQSDDHQKNSVGLVFQSPVLLDWRTVYDNIMLPVTVMSENGVLERDEEYYRERASDLLSMTGLEEFADAYPQELSGGMQQRVTICQSLVYDPDVLLMDEPFGALDALTKDKMNAELLRIWNETNKTILFITHDLEEAVFLSDRVVVLSPRPASILDVIDVDLPRPRTKETRHDETFVDLVSDTYEYFSE</sequence>
<dbReference type="AlphaFoldDB" id="A0A7D5KE86"/>
<dbReference type="SUPFAM" id="SSF52540">
    <property type="entry name" value="P-loop containing nucleoside triphosphate hydrolases"/>
    <property type="match status" value="1"/>
</dbReference>
<dbReference type="PROSITE" id="PS50893">
    <property type="entry name" value="ABC_TRANSPORTER_2"/>
    <property type="match status" value="1"/>
</dbReference>
<keyword evidence="2" id="KW-0547">Nucleotide-binding</keyword>
<dbReference type="Gene3D" id="3.40.50.300">
    <property type="entry name" value="P-loop containing nucleotide triphosphate hydrolases"/>
    <property type="match status" value="1"/>
</dbReference>
<protein>
    <submittedName>
        <fullName evidence="5">ABC transporter ATP-binding protein</fullName>
    </submittedName>
</protein>
<dbReference type="InterPro" id="IPR050166">
    <property type="entry name" value="ABC_transporter_ATP-bind"/>
</dbReference>
<feature type="domain" description="ABC transporter" evidence="4">
    <location>
        <begin position="14"/>
        <end position="254"/>
    </location>
</feature>
<dbReference type="InterPro" id="IPR003593">
    <property type="entry name" value="AAA+_ATPase"/>
</dbReference>
<keyword evidence="6" id="KW-1185">Reference proteome</keyword>
<evidence type="ECO:0000256" key="3">
    <source>
        <dbReference type="ARBA" id="ARBA00022840"/>
    </source>
</evidence>
<reference evidence="5 6" key="1">
    <citation type="submission" date="2020-07" db="EMBL/GenBank/DDBJ databases">
        <authorList>
            <person name="Cui H."/>
        </authorList>
    </citation>
    <scope>NUCLEOTIDE SEQUENCE [LARGE SCALE GENOMIC DNA]</scope>
    <source>
        <strain evidence="5 6">YPL8</strain>
    </source>
</reference>
<dbReference type="InterPro" id="IPR017871">
    <property type="entry name" value="ABC_transporter-like_CS"/>
</dbReference>
<dbReference type="Proteomes" id="UP000509241">
    <property type="component" value="Chromosome"/>
</dbReference>
<dbReference type="CDD" id="cd03293">
    <property type="entry name" value="ABC_NrtD_SsuB_transporters"/>
    <property type="match status" value="1"/>
</dbReference>
<dbReference type="OrthoDB" id="18368at2157"/>
<dbReference type="KEGG" id="haly:HYG82_14595"/>
<proteinExistence type="predicted"/>
<name>A0A7D5KE86_9EURY</name>
<evidence type="ECO:0000313" key="5">
    <source>
        <dbReference type="EMBL" id="QLG49996.1"/>
    </source>
</evidence>
<keyword evidence="3 5" id="KW-0067">ATP-binding</keyword>
<dbReference type="InterPro" id="IPR003439">
    <property type="entry name" value="ABC_transporter-like_ATP-bd"/>
</dbReference>
<dbReference type="InterPro" id="IPR027417">
    <property type="entry name" value="P-loop_NTPase"/>
</dbReference>
<dbReference type="SMART" id="SM00382">
    <property type="entry name" value="AAA"/>
    <property type="match status" value="1"/>
</dbReference>
<dbReference type="PROSITE" id="PS00211">
    <property type="entry name" value="ABC_TRANSPORTER_1"/>
    <property type="match status" value="1"/>
</dbReference>
<evidence type="ECO:0000256" key="1">
    <source>
        <dbReference type="ARBA" id="ARBA00022448"/>
    </source>
</evidence>
<evidence type="ECO:0000259" key="4">
    <source>
        <dbReference type="PROSITE" id="PS50893"/>
    </source>
</evidence>
<dbReference type="Pfam" id="PF00005">
    <property type="entry name" value="ABC_tran"/>
    <property type="match status" value="1"/>
</dbReference>
<dbReference type="RefSeq" id="WP_179262077.1">
    <property type="nucleotide sequence ID" value="NZ_CP058601.1"/>
</dbReference>
<keyword evidence="1" id="KW-0813">Transport</keyword>
<dbReference type="PANTHER" id="PTHR42788">
    <property type="entry name" value="TAURINE IMPORT ATP-BINDING PROTEIN-RELATED"/>
    <property type="match status" value="1"/>
</dbReference>
<dbReference type="EMBL" id="CP058601">
    <property type="protein sequence ID" value="QLG49996.1"/>
    <property type="molecule type" value="Genomic_DNA"/>
</dbReference>
<accession>A0A7D5KE86</accession>
<dbReference type="GO" id="GO:0016887">
    <property type="term" value="F:ATP hydrolysis activity"/>
    <property type="evidence" value="ECO:0007669"/>
    <property type="project" value="InterPro"/>
</dbReference>
<gene>
    <name evidence="5" type="ORF">HYG82_14595</name>
</gene>
<dbReference type="GeneID" id="56034544"/>
<dbReference type="GO" id="GO:0005524">
    <property type="term" value="F:ATP binding"/>
    <property type="evidence" value="ECO:0007669"/>
    <property type="project" value="UniProtKB-KW"/>
</dbReference>
<organism evidence="5 6">
    <name type="scientific">Natrinema halophilum</name>
    <dbReference type="NCBI Taxonomy" id="1699371"/>
    <lineage>
        <taxon>Archaea</taxon>
        <taxon>Methanobacteriati</taxon>
        <taxon>Methanobacteriota</taxon>
        <taxon>Stenosarchaea group</taxon>
        <taxon>Halobacteria</taxon>
        <taxon>Halobacteriales</taxon>
        <taxon>Natrialbaceae</taxon>
        <taxon>Natrinema</taxon>
    </lineage>
</organism>